<dbReference type="eggNOG" id="COG1377">
    <property type="taxonomic scope" value="Bacteria"/>
</dbReference>
<evidence type="ECO:0000256" key="12">
    <source>
        <dbReference type="ARBA" id="ARBA00023225"/>
    </source>
</evidence>
<dbReference type="Pfam" id="PF01312">
    <property type="entry name" value="Bac_export_2"/>
    <property type="match status" value="1"/>
</dbReference>
<evidence type="ECO:0000256" key="6">
    <source>
        <dbReference type="ARBA" id="ARBA00022692"/>
    </source>
</evidence>
<keyword evidence="9 14" id="KW-1133">Transmembrane helix</keyword>
<keyword evidence="8" id="KW-0653">Protein transport</keyword>
<name>W6S391_9CLOT</name>
<dbReference type="GO" id="GO:0006605">
    <property type="term" value="P:protein targeting"/>
    <property type="evidence" value="ECO:0007669"/>
    <property type="project" value="UniProtKB-UniRule"/>
</dbReference>
<comment type="similarity">
    <text evidence="2 14">Belongs to the FliR/MopE/SpaR family.</text>
</comment>
<evidence type="ECO:0000256" key="14">
    <source>
        <dbReference type="RuleBase" id="RU362071"/>
    </source>
</evidence>
<keyword evidence="15" id="KW-0966">Cell projection</keyword>
<dbReference type="AlphaFoldDB" id="W6S391"/>
<dbReference type="InterPro" id="IPR006135">
    <property type="entry name" value="T3SS_substrate_exporter"/>
</dbReference>
<feature type="transmembrane region" description="Helical" evidence="14">
    <location>
        <begin position="65"/>
        <end position="89"/>
    </location>
</feature>
<sequence length="610" mass="67765">MINMIYLVGFILVMLRISAFFVSSQILLPKPTPNIVKVIFIVSISYVITPLVSLDGIEGVIENNMTFIIVCINEVLTGLIFGFVTYMCFEAIKFGGALIDFQAGLSMMSMFDPTTGSNAALVEKIYSYLALTIVFVFDGHHIVLKAIINTFNTIPLGKNVVSQDSISSFMKVFVNFFEIGFRIALPIILVLLLTEIVLGIVSRTVPQLNVMILGMPVKLLITLALLIGMFPVTLKLIQYAFEQLPGAFRNLYKAFPIIFIFSSSGGEKTEEATGKKLQDARKKGQVAKSRDISLTFTLLAATLMFLVFGDFLIEQLKIIMINGFNSTTITELSEASLSSIVLSYIGKGLLIVILFAAIIMIVGVAANIAQTGFIRTSEPLKFDFKKMNPINGFKNIFSMRSVVSLFKNILLISVIGFIAVKFYTSTLDDVMRISLLSIDKIPSKMISIGVKLFSLIGLAMVVISLGDFVYQKWKYKKDMRMTKQEVKEEYKQMEGNPEVKAKRREKMRELSRRRMMAEVPNATVVITNPTHISVALKYEEGGENAPKVVAKGADNLALKIKEIAIDNKVPVVENKPLARMIYSQVELESEIPVEMYAAVAEILAVVINEK</sequence>
<keyword evidence="7" id="KW-1005">Bacterial flagellum biogenesis</keyword>
<keyword evidence="12" id="KW-1006">Bacterial flagellum protein export</keyword>
<evidence type="ECO:0000256" key="11">
    <source>
        <dbReference type="ARBA" id="ARBA00023143"/>
    </source>
</evidence>
<dbReference type="PANTHER" id="PTHR30531">
    <property type="entry name" value="FLAGELLAR BIOSYNTHETIC PROTEIN FLHB"/>
    <property type="match status" value="1"/>
</dbReference>
<dbReference type="eggNOG" id="COG1684">
    <property type="taxonomic scope" value="Bacteria"/>
</dbReference>
<dbReference type="OrthoDB" id="9807950at2"/>
<feature type="transmembrane region" description="Helical" evidence="14">
    <location>
        <begin position="6"/>
        <end position="28"/>
    </location>
</feature>
<dbReference type="NCBIfam" id="TIGR00328">
    <property type="entry name" value="flhB"/>
    <property type="match status" value="1"/>
</dbReference>
<feature type="transmembrane region" description="Helical" evidence="14">
    <location>
        <begin position="405"/>
        <end position="425"/>
    </location>
</feature>
<dbReference type="PRINTS" id="PR00950">
    <property type="entry name" value="TYPE3IMSPROT"/>
</dbReference>
<feature type="transmembrane region" description="Helical" evidence="14">
    <location>
        <begin position="213"/>
        <end position="234"/>
    </location>
</feature>
<dbReference type="GO" id="GO:0009425">
    <property type="term" value="C:bacterial-type flagellum basal body"/>
    <property type="evidence" value="ECO:0007669"/>
    <property type="project" value="UniProtKB-SubCell"/>
</dbReference>
<keyword evidence="6 14" id="KW-0812">Transmembrane</keyword>
<dbReference type="InterPro" id="IPR029025">
    <property type="entry name" value="T3SS_substrate_exporter_C"/>
</dbReference>
<dbReference type="STRING" id="1216932.CM240_1629"/>
<evidence type="ECO:0000256" key="9">
    <source>
        <dbReference type="ARBA" id="ARBA00022989"/>
    </source>
</evidence>
<evidence type="ECO:0000256" key="8">
    <source>
        <dbReference type="ARBA" id="ARBA00022927"/>
    </source>
</evidence>
<dbReference type="Gene3D" id="6.10.250.2080">
    <property type="match status" value="1"/>
</dbReference>
<comment type="similarity">
    <text evidence="3">Belongs to the type III secretion exporter family.</text>
</comment>
<dbReference type="GO" id="GO:0005886">
    <property type="term" value="C:plasma membrane"/>
    <property type="evidence" value="ECO:0007669"/>
    <property type="project" value="UniProtKB-SubCell"/>
</dbReference>
<dbReference type="InterPro" id="IPR006136">
    <property type="entry name" value="FlhB"/>
</dbReference>
<gene>
    <name evidence="15" type="ORF">CM240_1629</name>
</gene>
<dbReference type="InterPro" id="IPR006303">
    <property type="entry name" value="FliR"/>
</dbReference>
<keyword evidence="11 14" id="KW-0975">Bacterial flagellum</keyword>
<keyword evidence="16" id="KW-1185">Reference proteome</keyword>
<keyword evidence="15" id="KW-0282">Flagellum</keyword>
<keyword evidence="15" id="KW-0969">Cilium</keyword>
<feature type="transmembrane region" description="Helical" evidence="14">
    <location>
        <begin position="292"/>
        <end position="313"/>
    </location>
</feature>
<accession>W6S391</accession>
<dbReference type="SUPFAM" id="SSF160544">
    <property type="entry name" value="EscU C-terminal domain-like"/>
    <property type="match status" value="1"/>
</dbReference>
<dbReference type="KEGG" id="clt:CM240_1629"/>
<evidence type="ECO:0000256" key="5">
    <source>
        <dbReference type="ARBA" id="ARBA00022475"/>
    </source>
</evidence>
<organism evidence="15 16">
    <name type="scientific">Clostridium bornimense</name>
    <dbReference type="NCBI Taxonomy" id="1216932"/>
    <lineage>
        <taxon>Bacteria</taxon>
        <taxon>Bacillati</taxon>
        <taxon>Bacillota</taxon>
        <taxon>Clostridia</taxon>
        <taxon>Eubacteriales</taxon>
        <taxon>Clostridiaceae</taxon>
        <taxon>Clostridium</taxon>
    </lineage>
</organism>
<evidence type="ECO:0000256" key="4">
    <source>
        <dbReference type="ARBA" id="ARBA00022448"/>
    </source>
</evidence>
<dbReference type="EMBL" id="HG917868">
    <property type="protein sequence ID" value="CDM68787.1"/>
    <property type="molecule type" value="Genomic_DNA"/>
</dbReference>
<dbReference type="HOGENOM" id="CLU_030940_0_0_9"/>
<dbReference type="PANTHER" id="PTHR30531:SF12">
    <property type="entry name" value="FLAGELLAR BIOSYNTHETIC PROTEIN FLHB"/>
    <property type="match status" value="1"/>
</dbReference>
<evidence type="ECO:0000256" key="10">
    <source>
        <dbReference type="ARBA" id="ARBA00023136"/>
    </source>
</evidence>
<feature type="transmembrane region" description="Helical" evidence="14">
    <location>
        <begin position="445"/>
        <end position="470"/>
    </location>
</feature>
<dbReference type="FunFam" id="3.40.1690.10:FF:000001">
    <property type="entry name" value="Flagellar biosynthetic protein FlhB"/>
    <property type="match status" value="1"/>
</dbReference>
<evidence type="ECO:0000256" key="3">
    <source>
        <dbReference type="ARBA" id="ARBA00010690"/>
    </source>
</evidence>
<evidence type="ECO:0000313" key="15">
    <source>
        <dbReference type="EMBL" id="CDM68787.1"/>
    </source>
</evidence>
<keyword evidence="5 14" id="KW-1003">Cell membrane</keyword>
<evidence type="ECO:0000256" key="2">
    <source>
        <dbReference type="ARBA" id="ARBA00009772"/>
    </source>
</evidence>
<dbReference type="InterPro" id="IPR002010">
    <property type="entry name" value="T3SS_IM_R"/>
</dbReference>
<keyword evidence="4" id="KW-0813">Transport</keyword>
<feature type="transmembrane region" description="Helical" evidence="14">
    <location>
        <begin position="348"/>
        <end position="369"/>
    </location>
</feature>
<dbReference type="NCBIfam" id="NF009411">
    <property type="entry name" value="PRK12772.1"/>
    <property type="match status" value="1"/>
</dbReference>
<comment type="subcellular location">
    <subcellularLocation>
        <location evidence="14">Cell membrane</location>
        <topology evidence="14">Multi-pass membrane protein</topology>
    </subcellularLocation>
    <subcellularLocation>
        <location evidence="14">Bacterial flagellum basal body</location>
    </subcellularLocation>
</comment>
<dbReference type="Gene3D" id="3.40.1690.10">
    <property type="entry name" value="secretion proteins EscU"/>
    <property type="match status" value="1"/>
</dbReference>
<dbReference type="Pfam" id="PF01311">
    <property type="entry name" value="Bac_export_1"/>
    <property type="match status" value="1"/>
</dbReference>
<evidence type="ECO:0000256" key="7">
    <source>
        <dbReference type="ARBA" id="ARBA00022795"/>
    </source>
</evidence>
<comment type="function">
    <text evidence="1 14">Role in flagellar biosynthesis.</text>
</comment>
<feature type="transmembrane region" description="Helical" evidence="14">
    <location>
        <begin position="35"/>
        <end position="53"/>
    </location>
</feature>
<evidence type="ECO:0000256" key="1">
    <source>
        <dbReference type="ARBA" id="ARBA00002578"/>
    </source>
</evidence>
<evidence type="ECO:0000313" key="16">
    <source>
        <dbReference type="Proteomes" id="UP000019426"/>
    </source>
</evidence>
<keyword evidence="10 14" id="KW-0472">Membrane</keyword>
<protein>
    <recommendedName>
        <fullName evidence="13 14">Flagellar biosynthetic protein FliR</fullName>
    </recommendedName>
</protein>
<dbReference type="NCBIfam" id="TIGR01400">
    <property type="entry name" value="fliR"/>
    <property type="match status" value="1"/>
</dbReference>
<dbReference type="GO" id="GO:0044780">
    <property type="term" value="P:bacterial-type flagellum assembly"/>
    <property type="evidence" value="ECO:0007669"/>
    <property type="project" value="UniProtKB-UniRule"/>
</dbReference>
<evidence type="ECO:0000256" key="13">
    <source>
        <dbReference type="NCBIfam" id="TIGR01400"/>
    </source>
</evidence>
<feature type="transmembrane region" description="Helical" evidence="14">
    <location>
        <begin position="179"/>
        <end position="201"/>
    </location>
</feature>
<dbReference type="GO" id="GO:0009306">
    <property type="term" value="P:protein secretion"/>
    <property type="evidence" value="ECO:0007669"/>
    <property type="project" value="InterPro"/>
</dbReference>
<reference evidence="15 16" key="1">
    <citation type="submission" date="2013-11" db="EMBL/GenBank/DDBJ databases">
        <title>Complete genome sequence of Clostridum sp. M2/40.</title>
        <authorList>
            <person name="Wibberg D."/>
            <person name="Puehler A."/>
            <person name="Schlueter A."/>
        </authorList>
    </citation>
    <scope>NUCLEOTIDE SEQUENCE [LARGE SCALE GENOMIC DNA]</scope>
    <source>
        <strain evidence="16">M2/40</strain>
    </source>
</reference>
<dbReference type="RefSeq" id="WP_044038173.1">
    <property type="nucleotide sequence ID" value="NZ_HG917868.1"/>
</dbReference>
<dbReference type="PATRIC" id="fig|1216932.3.peg.1622"/>
<dbReference type="Proteomes" id="UP000019426">
    <property type="component" value="Chromosome M2/40_rep1"/>
</dbReference>
<proteinExistence type="inferred from homology"/>